<dbReference type="Pfam" id="PF00724">
    <property type="entry name" value="Oxidored_FMN"/>
    <property type="match status" value="1"/>
</dbReference>
<evidence type="ECO:0000313" key="8">
    <source>
        <dbReference type="Proteomes" id="UP000030403"/>
    </source>
</evidence>
<evidence type="ECO:0000256" key="2">
    <source>
        <dbReference type="ARBA" id="ARBA00022630"/>
    </source>
</evidence>
<dbReference type="InterPro" id="IPR001155">
    <property type="entry name" value="OxRdtase_FMN_N"/>
</dbReference>
<dbReference type="CDD" id="cd02932">
    <property type="entry name" value="OYE_YqiM_FMN"/>
    <property type="match status" value="1"/>
</dbReference>
<dbReference type="EC" id="1.6.99.1" evidence="7"/>
<gene>
    <name evidence="7" type="ORF">N783_13755</name>
</gene>
<feature type="domain" description="NADH:flavin oxidoreductase/NADH oxidase N-terminal" evidence="6">
    <location>
        <begin position="5"/>
        <end position="322"/>
    </location>
</feature>
<sequence length="339" mass="37911">MSSGLFSPITFGKVTLKNRIVMSPMCMYSCEQKDGKVVPFHLAHYESRAAGQAGLVFTEATAVLPEGRISEEDLGIWNDEHIEGLQQINEGIHRHGARSGIQLAHAGRKAVIDGDIFAPSSVPYKDDWKVPKEMTKEDIKRTIDAFAEGARRAKEAHFDIIELHGAHGYLINQFLSPLTNKREDEYGGDRESRFRFLDEIIEAVKTTWDGPIFVRISANEYHPEGNTMDDFLYFAREMKNHEVNLIDCSSGGVVSARPNVFPGYQLSYADQIRNEGDIATGAVGMITSGIQAEEVIQNERADLIFVARAMLRNPYWAKAAADELGVDLNGPKQYERGWM</sequence>
<keyword evidence="8" id="KW-1185">Reference proteome</keyword>
<dbReference type="OrthoDB" id="9772736at2"/>
<comment type="cofactor">
    <cofactor evidence="1">
        <name>FMN</name>
        <dbReference type="ChEBI" id="CHEBI:58210"/>
    </cofactor>
</comment>
<comment type="caution">
    <text evidence="7">The sequence shown here is derived from an EMBL/GenBank/DDBJ whole genome shotgun (WGS) entry which is preliminary data.</text>
</comment>
<keyword evidence="4" id="KW-0521">NADP</keyword>
<dbReference type="SUPFAM" id="SSF51395">
    <property type="entry name" value="FMN-linked oxidoreductases"/>
    <property type="match status" value="1"/>
</dbReference>
<dbReference type="AlphaFoldDB" id="A0A0A5G1A6"/>
<dbReference type="EMBL" id="AVPF01000036">
    <property type="protein sequence ID" value="KGX85824.1"/>
    <property type="molecule type" value="Genomic_DNA"/>
</dbReference>
<evidence type="ECO:0000256" key="4">
    <source>
        <dbReference type="ARBA" id="ARBA00022857"/>
    </source>
</evidence>
<reference evidence="7 8" key="1">
    <citation type="submission" date="2013-08" db="EMBL/GenBank/DDBJ databases">
        <authorList>
            <person name="Huang J."/>
            <person name="Wang G."/>
        </authorList>
    </citation>
    <scope>NUCLEOTIDE SEQUENCE [LARGE SCALE GENOMIC DNA]</scope>
    <source>
        <strain evidence="7 8">BH030004</strain>
    </source>
</reference>
<evidence type="ECO:0000256" key="3">
    <source>
        <dbReference type="ARBA" id="ARBA00022643"/>
    </source>
</evidence>
<dbReference type="GO" id="GO:0050661">
    <property type="term" value="F:NADP binding"/>
    <property type="evidence" value="ECO:0007669"/>
    <property type="project" value="InterPro"/>
</dbReference>
<dbReference type="RefSeq" id="WP_027446050.1">
    <property type="nucleotide sequence ID" value="NZ_AULJ01000020.1"/>
</dbReference>
<keyword evidence="3" id="KW-0288">FMN</keyword>
<dbReference type="eggNOG" id="COG1902">
    <property type="taxonomic scope" value="Bacteria"/>
</dbReference>
<dbReference type="NCBIfam" id="NF010047">
    <property type="entry name" value="PRK13523.1"/>
    <property type="match status" value="1"/>
</dbReference>
<dbReference type="Gene3D" id="3.20.20.70">
    <property type="entry name" value="Aldolase class I"/>
    <property type="match status" value="1"/>
</dbReference>
<dbReference type="InterPro" id="IPR044152">
    <property type="entry name" value="YqjM-like"/>
</dbReference>
<dbReference type="GO" id="GO:0003959">
    <property type="term" value="F:NADPH dehydrogenase activity"/>
    <property type="evidence" value="ECO:0007669"/>
    <property type="project" value="UniProtKB-EC"/>
</dbReference>
<keyword evidence="5 7" id="KW-0560">Oxidoreductase</keyword>
<dbReference type="InterPro" id="IPR013785">
    <property type="entry name" value="Aldolase_TIM"/>
</dbReference>
<dbReference type="GO" id="GO:0010181">
    <property type="term" value="F:FMN binding"/>
    <property type="evidence" value="ECO:0007669"/>
    <property type="project" value="InterPro"/>
</dbReference>
<accession>A0A0A5G1A6</accession>
<proteinExistence type="predicted"/>
<dbReference type="PANTHER" id="PTHR43303:SF4">
    <property type="entry name" value="NADPH DEHYDROGENASE C23G7.10C-RELATED"/>
    <property type="match status" value="1"/>
</dbReference>
<protein>
    <submittedName>
        <fullName evidence="7">NADPH dehydrogenase</fullName>
        <ecNumber evidence="7">1.6.99.1</ecNumber>
    </submittedName>
</protein>
<name>A0A0A5G1A6_9BACI</name>
<evidence type="ECO:0000259" key="6">
    <source>
        <dbReference type="Pfam" id="PF00724"/>
    </source>
</evidence>
<dbReference type="STRING" id="1385511.GCA_000425225_02042"/>
<dbReference type="PANTHER" id="PTHR43303">
    <property type="entry name" value="NADPH DEHYDROGENASE C23G7.10C-RELATED"/>
    <property type="match status" value="1"/>
</dbReference>
<organism evidence="7 8">
    <name type="scientific">Pontibacillus marinus BH030004 = DSM 16465</name>
    <dbReference type="NCBI Taxonomy" id="1385511"/>
    <lineage>
        <taxon>Bacteria</taxon>
        <taxon>Bacillati</taxon>
        <taxon>Bacillota</taxon>
        <taxon>Bacilli</taxon>
        <taxon>Bacillales</taxon>
        <taxon>Bacillaceae</taxon>
        <taxon>Pontibacillus</taxon>
    </lineage>
</organism>
<keyword evidence="2" id="KW-0285">Flavoprotein</keyword>
<dbReference type="Proteomes" id="UP000030403">
    <property type="component" value="Unassembled WGS sequence"/>
</dbReference>
<evidence type="ECO:0000313" key="7">
    <source>
        <dbReference type="EMBL" id="KGX85824.1"/>
    </source>
</evidence>
<evidence type="ECO:0000256" key="5">
    <source>
        <dbReference type="ARBA" id="ARBA00023002"/>
    </source>
</evidence>
<evidence type="ECO:0000256" key="1">
    <source>
        <dbReference type="ARBA" id="ARBA00001917"/>
    </source>
</evidence>